<dbReference type="EC" id="3.2.2.6" evidence="1"/>
<dbReference type="InterPro" id="IPR035897">
    <property type="entry name" value="Toll_tir_struct_dom_sf"/>
</dbReference>
<feature type="compositionally biased region" description="Polar residues" evidence="5">
    <location>
        <begin position="256"/>
        <end position="286"/>
    </location>
</feature>
<sequence>MYNRKMRKYADVQVEETVNGIGDQSGHSQSPGSVNAEREKHSAGTSSPHQQESNKYDIFINHRGPDTKLNFVTFLEDDLKEKHYSPFVDMSLEEGKRAFEEIKKAIQTTRVHLAIFSPGYAESEYCLEELVDMLECWEKNPETVTLVPVFFDVKPKDLRNTHIYRTPFHEAFQRHEDKGKHTDEHISRWKKALNDAADFKGFEHSSRLGDANKLKKRIVARVQDTIPPRIGPVWRQGDQQQGKPEIPRPEEEIDSQSEIASTDRQPEQQAQISASDTGGQPETVTFESGDRPLRILVLGKSDSVEHVVSHICGAGRRQTQVQDYESLTESRSSSPPMCLYYSCTHGSQRNDFTDYILRTFVRDRNERWHQKHVKVLFLDDVYHRRPPGERHVLLPDGALRLHMVWYVCRKQSDLPHGLDWNKITKNPHDLPIQILVPLDSSNLVGYKSVFDQGIRLFQNARENAQNLDEMIVKFDLSDENLKENLWRICWEVKTRAEIGNVARIIADIRKEIGSTGIAVPQGVGGAVIPREVSLMLSWKFVLNFLCKYWGVPDSNSIADVLLETTTFVQLAPDNKYRYSIRAGEFVKFCLQVAAIILFNARDKDRNPRYVFNWPDRSSESFQSLKTETEECYECHFSREGTGLSYYDKMKFEDIRVFLQNIFERKNNFESMESIDRPGDRARTGPDRTGLSCWSCLIL</sequence>
<dbReference type="AlphaFoldDB" id="A0A8T0GGD8"/>
<accession>A0A8T0GGD8</accession>
<keyword evidence="3" id="KW-0520">NAD</keyword>
<keyword evidence="8" id="KW-1185">Reference proteome</keyword>
<comment type="catalytic activity">
    <reaction evidence="4">
        <text>NAD(+) + H2O = ADP-D-ribose + nicotinamide + H(+)</text>
        <dbReference type="Rhea" id="RHEA:16301"/>
        <dbReference type="ChEBI" id="CHEBI:15377"/>
        <dbReference type="ChEBI" id="CHEBI:15378"/>
        <dbReference type="ChEBI" id="CHEBI:17154"/>
        <dbReference type="ChEBI" id="CHEBI:57540"/>
        <dbReference type="ChEBI" id="CHEBI:57967"/>
        <dbReference type="EC" id="3.2.2.6"/>
    </reaction>
    <physiologicalReaction direction="left-to-right" evidence="4">
        <dbReference type="Rhea" id="RHEA:16302"/>
    </physiologicalReaction>
</comment>
<evidence type="ECO:0000313" key="7">
    <source>
        <dbReference type="EMBL" id="KAG0557384.1"/>
    </source>
</evidence>
<evidence type="ECO:0000259" key="6">
    <source>
        <dbReference type="PROSITE" id="PS50104"/>
    </source>
</evidence>
<dbReference type="Gene3D" id="3.40.50.10140">
    <property type="entry name" value="Toll/interleukin-1 receptor homology (TIR) domain"/>
    <property type="match status" value="1"/>
</dbReference>
<organism evidence="7 8">
    <name type="scientific">Ceratodon purpureus</name>
    <name type="common">Fire moss</name>
    <name type="synonym">Dicranum purpureum</name>
    <dbReference type="NCBI Taxonomy" id="3225"/>
    <lineage>
        <taxon>Eukaryota</taxon>
        <taxon>Viridiplantae</taxon>
        <taxon>Streptophyta</taxon>
        <taxon>Embryophyta</taxon>
        <taxon>Bryophyta</taxon>
        <taxon>Bryophytina</taxon>
        <taxon>Bryopsida</taxon>
        <taxon>Dicranidae</taxon>
        <taxon>Pseudoditrichales</taxon>
        <taxon>Ditrichaceae</taxon>
        <taxon>Ceratodon</taxon>
    </lineage>
</organism>
<dbReference type="Proteomes" id="UP000822688">
    <property type="component" value="Chromosome 11"/>
</dbReference>
<dbReference type="GO" id="GO:0061809">
    <property type="term" value="F:NAD+ nucleosidase activity, cyclic ADP-ribose generating"/>
    <property type="evidence" value="ECO:0007669"/>
    <property type="project" value="UniProtKB-EC"/>
</dbReference>
<dbReference type="PANTHER" id="PTHR32009">
    <property type="entry name" value="TMV RESISTANCE PROTEIN N-LIKE"/>
    <property type="match status" value="1"/>
</dbReference>
<dbReference type="InterPro" id="IPR000157">
    <property type="entry name" value="TIR_dom"/>
</dbReference>
<evidence type="ECO:0000256" key="3">
    <source>
        <dbReference type="ARBA" id="ARBA00023027"/>
    </source>
</evidence>
<evidence type="ECO:0000256" key="5">
    <source>
        <dbReference type="SAM" id="MobiDB-lite"/>
    </source>
</evidence>
<proteinExistence type="predicted"/>
<dbReference type="PANTHER" id="PTHR32009:SF39">
    <property type="entry name" value="TIR DOMAIN-CONTAINING PROTEIN"/>
    <property type="match status" value="1"/>
</dbReference>
<name>A0A8T0GGD8_CERPU</name>
<feature type="region of interest" description="Disordered" evidence="5">
    <location>
        <begin position="15"/>
        <end position="54"/>
    </location>
</feature>
<feature type="domain" description="TIR" evidence="6">
    <location>
        <begin position="54"/>
        <end position="226"/>
    </location>
</feature>
<comment type="caution">
    <text evidence="7">The sequence shown here is derived from an EMBL/GenBank/DDBJ whole genome shotgun (WGS) entry which is preliminary data.</text>
</comment>
<dbReference type="PROSITE" id="PS50104">
    <property type="entry name" value="TIR"/>
    <property type="match status" value="1"/>
</dbReference>
<dbReference type="SMART" id="SM00255">
    <property type="entry name" value="TIR"/>
    <property type="match status" value="1"/>
</dbReference>
<evidence type="ECO:0000313" key="8">
    <source>
        <dbReference type="Proteomes" id="UP000822688"/>
    </source>
</evidence>
<gene>
    <name evidence="7" type="ORF">KC19_11G125300</name>
</gene>
<dbReference type="SUPFAM" id="SSF52200">
    <property type="entry name" value="Toll/Interleukin receptor TIR domain"/>
    <property type="match status" value="1"/>
</dbReference>
<keyword evidence="2" id="KW-0378">Hydrolase</keyword>
<dbReference type="EMBL" id="CM026432">
    <property type="protein sequence ID" value="KAG0557384.1"/>
    <property type="molecule type" value="Genomic_DNA"/>
</dbReference>
<protein>
    <recommendedName>
        <fullName evidence="1">ADP-ribosyl cyclase/cyclic ADP-ribose hydrolase</fullName>
        <ecNumber evidence="1">3.2.2.6</ecNumber>
    </recommendedName>
</protein>
<evidence type="ECO:0000256" key="4">
    <source>
        <dbReference type="ARBA" id="ARBA00047304"/>
    </source>
</evidence>
<dbReference type="GO" id="GO:0007165">
    <property type="term" value="P:signal transduction"/>
    <property type="evidence" value="ECO:0007669"/>
    <property type="project" value="InterPro"/>
</dbReference>
<reference evidence="7 8" key="1">
    <citation type="submission" date="2020-06" db="EMBL/GenBank/DDBJ databases">
        <title>WGS assembly of Ceratodon purpureus strain R40.</title>
        <authorList>
            <person name="Carey S.B."/>
            <person name="Jenkins J."/>
            <person name="Shu S."/>
            <person name="Lovell J.T."/>
            <person name="Sreedasyam A."/>
            <person name="Maumus F."/>
            <person name="Tiley G.P."/>
            <person name="Fernandez-Pozo N."/>
            <person name="Barry K."/>
            <person name="Chen C."/>
            <person name="Wang M."/>
            <person name="Lipzen A."/>
            <person name="Daum C."/>
            <person name="Saski C.A."/>
            <person name="Payton A.C."/>
            <person name="Mcbreen J.C."/>
            <person name="Conrad R.E."/>
            <person name="Kollar L.M."/>
            <person name="Olsson S."/>
            <person name="Huttunen S."/>
            <person name="Landis J.B."/>
            <person name="Wickett N.J."/>
            <person name="Johnson M.G."/>
            <person name="Rensing S.A."/>
            <person name="Grimwood J."/>
            <person name="Schmutz J."/>
            <person name="Mcdaniel S.F."/>
        </authorList>
    </citation>
    <scope>NUCLEOTIDE SEQUENCE [LARGE SCALE GENOMIC DNA]</scope>
    <source>
        <strain evidence="7 8">R40</strain>
    </source>
</reference>
<evidence type="ECO:0000256" key="1">
    <source>
        <dbReference type="ARBA" id="ARBA00011982"/>
    </source>
</evidence>
<feature type="compositionally biased region" description="Polar residues" evidence="5">
    <location>
        <begin position="43"/>
        <end position="53"/>
    </location>
</feature>
<dbReference type="Pfam" id="PF01582">
    <property type="entry name" value="TIR"/>
    <property type="match status" value="1"/>
</dbReference>
<evidence type="ECO:0000256" key="2">
    <source>
        <dbReference type="ARBA" id="ARBA00022801"/>
    </source>
</evidence>
<feature type="region of interest" description="Disordered" evidence="5">
    <location>
        <begin position="228"/>
        <end position="286"/>
    </location>
</feature>